<dbReference type="EMBL" id="MU004194">
    <property type="protein sequence ID" value="KAF2492333.1"/>
    <property type="molecule type" value="Genomic_DNA"/>
</dbReference>
<feature type="domain" description="DUF2293" evidence="1">
    <location>
        <begin position="96"/>
        <end position="179"/>
    </location>
</feature>
<dbReference type="PANTHER" id="PTHR38113">
    <property type="match status" value="1"/>
</dbReference>
<protein>
    <recommendedName>
        <fullName evidence="1">DUF2293 domain-containing protein</fullName>
    </recommendedName>
</protein>
<evidence type="ECO:0000259" key="1">
    <source>
        <dbReference type="Pfam" id="PF10056"/>
    </source>
</evidence>
<dbReference type="Pfam" id="PF10056">
    <property type="entry name" value="DUF2293"/>
    <property type="match status" value="1"/>
</dbReference>
<organism evidence="2 3">
    <name type="scientific">Lophium mytilinum</name>
    <dbReference type="NCBI Taxonomy" id="390894"/>
    <lineage>
        <taxon>Eukaryota</taxon>
        <taxon>Fungi</taxon>
        <taxon>Dikarya</taxon>
        <taxon>Ascomycota</taxon>
        <taxon>Pezizomycotina</taxon>
        <taxon>Dothideomycetes</taxon>
        <taxon>Pleosporomycetidae</taxon>
        <taxon>Mytilinidiales</taxon>
        <taxon>Mytilinidiaceae</taxon>
        <taxon>Lophium</taxon>
    </lineage>
</organism>
<keyword evidence="3" id="KW-1185">Reference proteome</keyword>
<name>A0A6A6QKW9_9PEZI</name>
<gene>
    <name evidence="2" type="ORF">BU16DRAFT_467277</name>
</gene>
<dbReference type="AlphaFoldDB" id="A0A6A6QKW9"/>
<dbReference type="PANTHER" id="PTHR38113:SF2">
    <property type="entry name" value="DUF2293 DOMAIN-CONTAINING PROTEIN"/>
    <property type="match status" value="1"/>
</dbReference>
<dbReference type="InterPro" id="IPR018744">
    <property type="entry name" value="DUF2293"/>
</dbReference>
<proteinExistence type="predicted"/>
<dbReference type="Proteomes" id="UP000799750">
    <property type="component" value="Unassembled WGS sequence"/>
</dbReference>
<evidence type="ECO:0000313" key="2">
    <source>
        <dbReference type="EMBL" id="KAF2492333.1"/>
    </source>
</evidence>
<evidence type="ECO:0000313" key="3">
    <source>
        <dbReference type="Proteomes" id="UP000799750"/>
    </source>
</evidence>
<accession>A0A6A6QKW9</accession>
<dbReference type="OrthoDB" id="5381833at2759"/>
<reference evidence="2" key="1">
    <citation type="journal article" date="2020" name="Stud. Mycol.">
        <title>101 Dothideomycetes genomes: a test case for predicting lifestyles and emergence of pathogens.</title>
        <authorList>
            <person name="Haridas S."/>
            <person name="Albert R."/>
            <person name="Binder M."/>
            <person name="Bloem J."/>
            <person name="Labutti K."/>
            <person name="Salamov A."/>
            <person name="Andreopoulos B."/>
            <person name="Baker S."/>
            <person name="Barry K."/>
            <person name="Bills G."/>
            <person name="Bluhm B."/>
            <person name="Cannon C."/>
            <person name="Castanera R."/>
            <person name="Culley D."/>
            <person name="Daum C."/>
            <person name="Ezra D."/>
            <person name="Gonzalez J."/>
            <person name="Henrissat B."/>
            <person name="Kuo A."/>
            <person name="Liang C."/>
            <person name="Lipzen A."/>
            <person name="Lutzoni F."/>
            <person name="Magnuson J."/>
            <person name="Mondo S."/>
            <person name="Nolan M."/>
            <person name="Ohm R."/>
            <person name="Pangilinan J."/>
            <person name="Park H.-J."/>
            <person name="Ramirez L."/>
            <person name="Alfaro M."/>
            <person name="Sun H."/>
            <person name="Tritt A."/>
            <person name="Yoshinaga Y."/>
            <person name="Zwiers L.-H."/>
            <person name="Turgeon B."/>
            <person name="Goodwin S."/>
            <person name="Spatafora J."/>
            <person name="Crous P."/>
            <person name="Grigoriev I."/>
        </authorList>
    </citation>
    <scope>NUCLEOTIDE SEQUENCE</scope>
    <source>
        <strain evidence="2">CBS 269.34</strain>
    </source>
</reference>
<sequence>MAEGITVLSSEPLPKGYRFLPKGSIYRTVLGQRLTREAGRPLFIVLHPKTKARIGIRIPSNILREVQRQDTLTKAARLAATHRRDENLERQARDVLRKLYPKIPSSAMEQCLHRAFKKRAGRIGRCFTVDMTKRVHLALAAHVRHTLTDYDKLLNAGSTKEKARKAINPKVGKILAGWR</sequence>